<proteinExistence type="predicted"/>
<reference evidence="3 4" key="1">
    <citation type="submission" date="2019-06" db="EMBL/GenBank/DDBJ databases">
        <title>Sequencing the genomes of 1000 actinobacteria strains.</title>
        <authorList>
            <person name="Klenk H.-P."/>
        </authorList>
    </citation>
    <scope>NUCLEOTIDE SEQUENCE [LARGE SCALE GENOMIC DNA]</scope>
    <source>
        <strain evidence="3 4">DSM 43186</strain>
    </source>
</reference>
<organism evidence="3 4">
    <name type="scientific">Thermopolyspora flexuosa</name>
    <dbReference type="NCBI Taxonomy" id="103836"/>
    <lineage>
        <taxon>Bacteria</taxon>
        <taxon>Bacillati</taxon>
        <taxon>Actinomycetota</taxon>
        <taxon>Actinomycetes</taxon>
        <taxon>Streptosporangiales</taxon>
        <taxon>Streptosporangiaceae</taxon>
        <taxon>Thermopolyspora</taxon>
    </lineage>
</organism>
<protein>
    <submittedName>
        <fullName evidence="3">6-O-methylguanine DNA methyltransferase-like protein</fullName>
    </submittedName>
</protein>
<evidence type="ECO:0000259" key="2">
    <source>
        <dbReference type="Pfam" id="PF07510"/>
    </source>
</evidence>
<name>A0A543IWJ0_9ACTN</name>
<dbReference type="GO" id="GO:0032259">
    <property type="term" value="P:methylation"/>
    <property type="evidence" value="ECO:0007669"/>
    <property type="project" value="UniProtKB-KW"/>
</dbReference>
<dbReference type="PANTHER" id="PTHR35149">
    <property type="entry name" value="SLL5132 PROTEIN"/>
    <property type="match status" value="1"/>
</dbReference>
<accession>A0A543IWJ0</accession>
<dbReference type="PANTHER" id="PTHR35149:SF2">
    <property type="entry name" value="DUF262 DOMAIN-CONTAINING PROTEIN"/>
    <property type="match status" value="1"/>
</dbReference>
<sequence length="848" mass="95676">MIGPIGEPVQESAVKANETTLRNLIQGEIQLMVPLYQRPYAWENEQLARLWADIEVQAEALARKQSAGHFLGSVVLAPGPDLSPSFNQWVVVDGQQRLTSLLLALCAIRDHQAAEDPRCVERINDLHLINKYRDGEERYRLLPTQVDREAFKACVEGYPHSDPESRVGNAYQFFRRKLVEADDPADDQDIRRIESVVLDRLTLVHIQVDKDDNAFRIFESINNTGMRLSQVDLIRNYIFMCLPTRGRHVYETYWLPTQKLLGPKGLDQLMYLVLVLEYGDEAQYKDAYRGHQDLLRATGGDEERIEQYVKDLARRARYLHRMLEPTGGSPIDERLRFFNEWKATTVYPVVMKLLELNDQGDATDEEVLEALGYIESFLVRRLVGGVGATGLNKVFMRITPQITGDEPVAEALRKALSAPRLYWSSDEQFRRDIREKAFYWHGRTAQQKLVLRRLEESYGSKELVDLSDKKISIEHILPQNPGPEWLEELSSEGDPEALHKELVHTLGNLTLTGYNSELSNMPFEKKKEFLAHSGLVMNQRVAKQQRWGKAEILARAEELADRAIKIWPAPVETAPAGPSRDWSLLHAALAALPPGTWTTYGDVAELIGSHPVPVGVHLAGSRVLNAHRVLKGTGEVSENFRWPDPEDNRNVIDVLVADGIKFDESGRADPAQRLSARELAELLGLPGAEDLSDTDPVSADPAVIDEWERRFFQQLGDTSGPQVSGAVSKLLEWWRERGGEVQFGRSAGSSCAPAVKGAKGVLYPIRFYAKTVEVPFGTLKRRVPFTDPELRDELRRRLNEAPGVDIPVAKLELFPSFPISLMANEAVWDVVVAAIEWCAVQARRTEEE</sequence>
<keyword evidence="3" id="KW-0808">Transferase</keyword>
<dbReference type="GO" id="GO:0008168">
    <property type="term" value="F:methyltransferase activity"/>
    <property type="evidence" value="ECO:0007669"/>
    <property type="project" value="UniProtKB-KW"/>
</dbReference>
<dbReference type="Pfam" id="PF03235">
    <property type="entry name" value="GmrSD_N"/>
    <property type="match status" value="1"/>
</dbReference>
<dbReference type="OrthoDB" id="9798761at2"/>
<feature type="domain" description="GmrSD restriction endonucleases N-terminal" evidence="1">
    <location>
        <begin position="22"/>
        <end position="239"/>
    </location>
</feature>
<dbReference type="SUPFAM" id="SSF46767">
    <property type="entry name" value="Methylated DNA-protein cysteine methyltransferase, C-terminal domain"/>
    <property type="match status" value="1"/>
</dbReference>
<evidence type="ECO:0000313" key="3">
    <source>
        <dbReference type="EMBL" id="TQM74917.1"/>
    </source>
</evidence>
<keyword evidence="3" id="KW-0489">Methyltransferase</keyword>
<dbReference type="Proteomes" id="UP000319213">
    <property type="component" value="Unassembled WGS sequence"/>
</dbReference>
<evidence type="ECO:0000259" key="1">
    <source>
        <dbReference type="Pfam" id="PF03235"/>
    </source>
</evidence>
<dbReference type="InterPro" id="IPR004919">
    <property type="entry name" value="GmrSD_N"/>
</dbReference>
<dbReference type="InterPro" id="IPR036388">
    <property type="entry name" value="WH-like_DNA-bd_sf"/>
</dbReference>
<dbReference type="EMBL" id="VFPQ01000001">
    <property type="protein sequence ID" value="TQM74917.1"/>
    <property type="molecule type" value="Genomic_DNA"/>
</dbReference>
<evidence type="ECO:0000313" key="4">
    <source>
        <dbReference type="Proteomes" id="UP000319213"/>
    </source>
</evidence>
<dbReference type="InterPro" id="IPR036217">
    <property type="entry name" value="MethylDNA_cys_MeTrfase_DNAb"/>
</dbReference>
<keyword evidence="4" id="KW-1185">Reference proteome</keyword>
<dbReference type="Pfam" id="PF07510">
    <property type="entry name" value="GmrSD_C"/>
    <property type="match status" value="1"/>
</dbReference>
<dbReference type="AlphaFoldDB" id="A0A543IWJ0"/>
<gene>
    <name evidence="3" type="ORF">FHX40_1603</name>
</gene>
<dbReference type="Gene3D" id="1.10.10.10">
    <property type="entry name" value="Winged helix-like DNA-binding domain superfamily/Winged helix DNA-binding domain"/>
    <property type="match status" value="1"/>
</dbReference>
<dbReference type="InterPro" id="IPR011089">
    <property type="entry name" value="GmrSD_C"/>
</dbReference>
<feature type="domain" description="GmrSD restriction endonucleases C-terminal" evidence="2">
    <location>
        <begin position="423"/>
        <end position="561"/>
    </location>
</feature>
<comment type="caution">
    <text evidence="3">The sequence shown here is derived from an EMBL/GenBank/DDBJ whole genome shotgun (WGS) entry which is preliminary data.</text>
</comment>